<dbReference type="Gene3D" id="1.25.40.10">
    <property type="entry name" value="Tetratricopeptide repeat domain"/>
    <property type="match status" value="1"/>
</dbReference>
<dbReference type="PROSITE" id="PS51375">
    <property type="entry name" value="PPR"/>
    <property type="match status" value="2"/>
</dbReference>
<dbReference type="InterPro" id="IPR002885">
    <property type="entry name" value="PPR_rpt"/>
</dbReference>
<dbReference type="AlphaFoldDB" id="A0AAW1W8A3"/>
<organism evidence="4 5">
    <name type="scientific">Rubus argutus</name>
    <name type="common">Southern blackberry</name>
    <dbReference type="NCBI Taxonomy" id="59490"/>
    <lineage>
        <taxon>Eukaryota</taxon>
        <taxon>Viridiplantae</taxon>
        <taxon>Streptophyta</taxon>
        <taxon>Embryophyta</taxon>
        <taxon>Tracheophyta</taxon>
        <taxon>Spermatophyta</taxon>
        <taxon>Magnoliopsida</taxon>
        <taxon>eudicotyledons</taxon>
        <taxon>Gunneridae</taxon>
        <taxon>Pentapetalae</taxon>
        <taxon>rosids</taxon>
        <taxon>fabids</taxon>
        <taxon>Rosales</taxon>
        <taxon>Rosaceae</taxon>
        <taxon>Rosoideae</taxon>
        <taxon>Rosoideae incertae sedis</taxon>
        <taxon>Rubus</taxon>
    </lineage>
</organism>
<dbReference type="Pfam" id="PF01535">
    <property type="entry name" value="PPR"/>
    <property type="match status" value="1"/>
</dbReference>
<comment type="similarity">
    <text evidence="1">Belongs to the PPR family. P subfamily.</text>
</comment>
<evidence type="ECO:0000256" key="1">
    <source>
        <dbReference type="ARBA" id="ARBA00007626"/>
    </source>
</evidence>
<evidence type="ECO:0008006" key="6">
    <source>
        <dbReference type="Google" id="ProtNLM"/>
    </source>
</evidence>
<dbReference type="EMBL" id="JBEDUW010000006">
    <property type="protein sequence ID" value="KAK9920828.1"/>
    <property type="molecule type" value="Genomic_DNA"/>
</dbReference>
<feature type="repeat" description="PPR" evidence="3">
    <location>
        <begin position="226"/>
        <end position="260"/>
    </location>
</feature>
<keyword evidence="2" id="KW-0677">Repeat</keyword>
<dbReference type="Proteomes" id="UP001457282">
    <property type="component" value="Unassembled WGS sequence"/>
</dbReference>
<evidence type="ECO:0000256" key="3">
    <source>
        <dbReference type="PROSITE-ProRule" id="PRU00708"/>
    </source>
</evidence>
<comment type="caution">
    <text evidence="4">The sequence shown here is derived from an EMBL/GenBank/DDBJ whole genome shotgun (WGS) entry which is preliminary data.</text>
</comment>
<reference evidence="4 5" key="1">
    <citation type="journal article" date="2023" name="G3 (Bethesda)">
        <title>A chromosome-length genome assembly and annotation of blackberry (Rubus argutus, cv. 'Hillquist').</title>
        <authorList>
            <person name="Bruna T."/>
            <person name="Aryal R."/>
            <person name="Dudchenko O."/>
            <person name="Sargent D.J."/>
            <person name="Mead D."/>
            <person name="Buti M."/>
            <person name="Cavallini A."/>
            <person name="Hytonen T."/>
            <person name="Andres J."/>
            <person name="Pham M."/>
            <person name="Weisz D."/>
            <person name="Mascagni F."/>
            <person name="Usai G."/>
            <person name="Natali L."/>
            <person name="Bassil N."/>
            <person name="Fernandez G.E."/>
            <person name="Lomsadze A."/>
            <person name="Armour M."/>
            <person name="Olukolu B."/>
            <person name="Poorten T."/>
            <person name="Britton C."/>
            <person name="Davik J."/>
            <person name="Ashrafi H."/>
            <person name="Aiden E.L."/>
            <person name="Borodovsky M."/>
            <person name="Worthington M."/>
        </authorList>
    </citation>
    <scope>NUCLEOTIDE SEQUENCE [LARGE SCALE GENOMIC DNA]</scope>
    <source>
        <strain evidence="4">PI 553951</strain>
    </source>
</reference>
<sequence>MNLKPPPPPSSPLASHSNPLPLTQTLTLHWVSPPPYPPTISKPTRLFRFRATANPTNPITDLAITAAADPPSSEDQKLLILLRQRKTEEAWIVYTQSTHLPNPTCLSRLLSQLSYQNTRTSLARAQSIITRLRNERQLRHLDANSLGLLAVAAAKAGQTRYAYLNRQVHAPLWLPSSRQGLERRREPPGCFRRRWSCRGAQALLFRSRAVSGGSRSRNWWRTSRPDTAAFNAALNACANLGDTERFLKLFDEMPESGADPDVLTYNVMIKLCARAGRKDLLVFVLERILDQGITVCMTTLNSLVAAYVGFGDLETAEKMVQAMREGRRDLCKILRDSNWKNSKFES</sequence>
<evidence type="ECO:0000256" key="2">
    <source>
        <dbReference type="ARBA" id="ARBA00022737"/>
    </source>
</evidence>
<dbReference type="NCBIfam" id="TIGR00756">
    <property type="entry name" value="PPR"/>
    <property type="match status" value="1"/>
</dbReference>
<dbReference type="InterPro" id="IPR011990">
    <property type="entry name" value="TPR-like_helical_dom_sf"/>
</dbReference>
<evidence type="ECO:0000313" key="4">
    <source>
        <dbReference type="EMBL" id="KAK9920828.1"/>
    </source>
</evidence>
<gene>
    <name evidence="4" type="ORF">M0R45_029371</name>
</gene>
<protein>
    <recommendedName>
        <fullName evidence="6">Pentatricopeptide repeat-containing protein</fullName>
    </recommendedName>
</protein>
<feature type="repeat" description="PPR" evidence="3">
    <location>
        <begin position="261"/>
        <end position="295"/>
    </location>
</feature>
<dbReference type="PANTHER" id="PTHR46598:SF5">
    <property type="entry name" value="PENTACOTRIPEPTIDE-REPEAT REGION OF PRORP DOMAIN-CONTAINING PROTEIN"/>
    <property type="match status" value="1"/>
</dbReference>
<evidence type="ECO:0000313" key="5">
    <source>
        <dbReference type="Proteomes" id="UP001457282"/>
    </source>
</evidence>
<dbReference type="PANTHER" id="PTHR46598">
    <property type="entry name" value="BNAC05G43320D PROTEIN"/>
    <property type="match status" value="1"/>
</dbReference>
<dbReference type="Pfam" id="PF13041">
    <property type="entry name" value="PPR_2"/>
    <property type="match status" value="1"/>
</dbReference>
<proteinExistence type="inferred from homology"/>
<accession>A0AAW1W8A3</accession>
<name>A0AAW1W8A3_RUBAR</name>
<keyword evidence="5" id="KW-1185">Reference proteome</keyword>